<evidence type="ECO:0000256" key="3">
    <source>
        <dbReference type="ARBA" id="ARBA00004947"/>
    </source>
</evidence>
<dbReference type="EC" id="5.1.3.2" evidence="5 10"/>
<evidence type="ECO:0000256" key="10">
    <source>
        <dbReference type="RuleBase" id="RU366046"/>
    </source>
</evidence>
<dbReference type="PANTHER" id="PTHR43725">
    <property type="entry name" value="UDP-GLUCOSE 4-EPIMERASE"/>
    <property type="match status" value="1"/>
</dbReference>
<dbReference type="RefSeq" id="WP_035368849.1">
    <property type="nucleotide sequence ID" value="NZ_LR215050.1"/>
</dbReference>
<comment type="pathway">
    <text evidence="3 10">Carbohydrate metabolism; galactose metabolism.</text>
</comment>
<evidence type="ECO:0000256" key="1">
    <source>
        <dbReference type="ARBA" id="ARBA00000083"/>
    </source>
</evidence>
<organism evidence="12 13">
    <name type="scientific">Acholeplasma hippikon</name>
    <dbReference type="NCBI Taxonomy" id="264636"/>
    <lineage>
        <taxon>Bacteria</taxon>
        <taxon>Bacillati</taxon>
        <taxon>Mycoplasmatota</taxon>
        <taxon>Mollicutes</taxon>
        <taxon>Acholeplasmatales</taxon>
        <taxon>Acholeplasmataceae</taxon>
        <taxon>Acholeplasma</taxon>
    </lineage>
</organism>
<comment type="catalytic activity">
    <reaction evidence="1 10">
        <text>UDP-alpha-D-glucose = UDP-alpha-D-galactose</text>
        <dbReference type="Rhea" id="RHEA:22168"/>
        <dbReference type="ChEBI" id="CHEBI:58885"/>
        <dbReference type="ChEBI" id="CHEBI:66914"/>
        <dbReference type="EC" id="5.1.3.2"/>
    </reaction>
</comment>
<keyword evidence="7 10" id="KW-0520">NAD</keyword>
<dbReference type="CDD" id="cd05247">
    <property type="entry name" value="UDP_G4E_1_SDR_e"/>
    <property type="match status" value="1"/>
</dbReference>
<evidence type="ECO:0000256" key="2">
    <source>
        <dbReference type="ARBA" id="ARBA00001911"/>
    </source>
</evidence>
<evidence type="ECO:0000256" key="6">
    <source>
        <dbReference type="ARBA" id="ARBA00018569"/>
    </source>
</evidence>
<name>A0A449BHX0_9MOLU</name>
<proteinExistence type="inferred from homology"/>
<dbReference type="InterPro" id="IPR005886">
    <property type="entry name" value="UDP_G4E"/>
</dbReference>
<evidence type="ECO:0000256" key="5">
    <source>
        <dbReference type="ARBA" id="ARBA00013189"/>
    </source>
</evidence>
<dbReference type="GO" id="GO:0033499">
    <property type="term" value="P:galactose catabolic process via UDP-galactose, Leloir pathway"/>
    <property type="evidence" value="ECO:0007669"/>
    <property type="project" value="TreeGrafter"/>
</dbReference>
<keyword evidence="8 10" id="KW-0413">Isomerase</keyword>
<evidence type="ECO:0000256" key="7">
    <source>
        <dbReference type="ARBA" id="ARBA00023027"/>
    </source>
</evidence>
<feature type="domain" description="NAD-dependent epimerase/dehydratase" evidence="11">
    <location>
        <begin position="3"/>
        <end position="252"/>
    </location>
</feature>
<comment type="cofactor">
    <cofactor evidence="2 10">
        <name>NAD(+)</name>
        <dbReference type="ChEBI" id="CHEBI:57540"/>
    </cofactor>
</comment>
<evidence type="ECO:0000256" key="9">
    <source>
        <dbReference type="ARBA" id="ARBA00023277"/>
    </source>
</evidence>
<protein>
    <recommendedName>
        <fullName evidence="6 10">UDP-glucose 4-epimerase</fullName>
        <ecNumber evidence="5 10">5.1.3.2</ecNumber>
    </recommendedName>
</protein>
<dbReference type="Gene3D" id="3.90.25.10">
    <property type="entry name" value="UDP-galactose 4-epimerase, domain 1"/>
    <property type="match status" value="1"/>
</dbReference>
<evidence type="ECO:0000256" key="8">
    <source>
        <dbReference type="ARBA" id="ARBA00023235"/>
    </source>
</evidence>
<gene>
    <name evidence="12" type="primary">galE_1</name>
    <name evidence="12" type="ORF">NCTC10172_00037</name>
</gene>
<dbReference type="GO" id="GO:0003978">
    <property type="term" value="F:UDP-glucose 4-epimerase activity"/>
    <property type="evidence" value="ECO:0007669"/>
    <property type="project" value="UniProtKB-UniRule"/>
</dbReference>
<keyword evidence="9 10" id="KW-0119">Carbohydrate metabolism</keyword>
<dbReference type="Pfam" id="PF01370">
    <property type="entry name" value="Epimerase"/>
    <property type="match status" value="1"/>
</dbReference>
<dbReference type="KEGG" id="ahk:NCTC10172_00037"/>
<dbReference type="Proteomes" id="UP000290909">
    <property type="component" value="Chromosome"/>
</dbReference>
<keyword evidence="13" id="KW-1185">Reference proteome</keyword>
<dbReference type="SUPFAM" id="SSF51735">
    <property type="entry name" value="NAD(P)-binding Rossmann-fold domains"/>
    <property type="match status" value="1"/>
</dbReference>
<dbReference type="InterPro" id="IPR001509">
    <property type="entry name" value="Epimerase_deHydtase"/>
</dbReference>
<accession>A0A449BHX0</accession>
<dbReference type="EMBL" id="LR215050">
    <property type="protein sequence ID" value="VEU82032.1"/>
    <property type="molecule type" value="Genomic_DNA"/>
</dbReference>
<dbReference type="NCBIfam" id="TIGR01179">
    <property type="entry name" value="galE"/>
    <property type="match status" value="1"/>
</dbReference>
<reference evidence="12 13" key="1">
    <citation type="submission" date="2019-01" db="EMBL/GenBank/DDBJ databases">
        <authorList>
            <consortium name="Pathogen Informatics"/>
        </authorList>
    </citation>
    <scope>NUCLEOTIDE SEQUENCE [LARGE SCALE GENOMIC DNA]</scope>
    <source>
        <strain evidence="12 13">NCTC10172</strain>
    </source>
</reference>
<dbReference type="UniPathway" id="UPA00214"/>
<dbReference type="STRING" id="1408416.GCA_000702765_00618"/>
<evidence type="ECO:0000313" key="13">
    <source>
        <dbReference type="Proteomes" id="UP000290909"/>
    </source>
</evidence>
<evidence type="ECO:0000256" key="4">
    <source>
        <dbReference type="ARBA" id="ARBA00007637"/>
    </source>
</evidence>
<dbReference type="InterPro" id="IPR036291">
    <property type="entry name" value="NAD(P)-bd_dom_sf"/>
</dbReference>
<dbReference type="PANTHER" id="PTHR43725:SF53">
    <property type="entry name" value="UDP-ARABINOSE 4-EPIMERASE 1"/>
    <property type="match status" value="1"/>
</dbReference>
<sequence length="323" mass="35536">MNVLVIGGAGYIGSHAVYELLRAGHQVSVMDNLSTGDITFIPENVKFYQKDITIKADVLSVLKDQKFDCVMHFAAKLIVPESMKEPLAYYYNNVEGVRILLESMVETQTKNIVFSSTAAVYGDSKTGICLEDDLKNPINPYGETKLACEKLIQWTSQAHDINYVIFRYFNVAGADASLEIGLKKAKLTHLIPVTIEAALGLRDSLTIYGNDYPTKDGTNIRDYIHVSDLAKAHVIGATYLFNGGKSDIFNLGSAKGYSNLDVANAVNEVLPLKFNFGPRRDGDPAILTADASKAKRILGWQTELSLVDIIKSDLAYRKKISQG</sequence>
<dbReference type="Gene3D" id="3.40.50.720">
    <property type="entry name" value="NAD(P)-binding Rossmann-like Domain"/>
    <property type="match status" value="1"/>
</dbReference>
<comment type="subunit">
    <text evidence="10">Homodimer.</text>
</comment>
<evidence type="ECO:0000259" key="11">
    <source>
        <dbReference type="Pfam" id="PF01370"/>
    </source>
</evidence>
<evidence type="ECO:0000313" key="12">
    <source>
        <dbReference type="EMBL" id="VEU82032.1"/>
    </source>
</evidence>
<dbReference type="AlphaFoldDB" id="A0A449BHX0"/>
<comment type="similarity">
    <text evidence="4 10">Belongs to the NAD(P)-dependent epimerase/dehydratase family.</text>
</comment>